<gene>
    <name evidence="3" type="ORF">NEMVEDRAFT_v1g245738</name>
</gene>
<dbReference type="AlphaFoldDB" id="A7SJS1"/>
<name>A7SJS1_NEMVE</name>
<dbReference type="PANTHER" id="PTHR33104:SF2">
    <property type="entry name" value="CXC3 LIKE CYSTEINE CLUSTER DOMAIN-CONTAINING PROTEIN"/>
    <property type="match status" value="1"/>
</dbReference>
<feature type="region of interest" description="Disordered" evidence="1">
    <location>
        <begin position="874"/>
        <end position="896"/>
    </location>
</feature>
<dbReference type="Pfam" id="PF18804">
    <property type="entry name" value="CxC3"/>
    <property type="match status" value="1"/>
</dbReference>
<dbReference type="InterPro" id="IPR040521">
    <property type="entry name" value="KDZ"/>
</dbReference>
<evidence type="ECO:0000259" key="2">
    <source>
        <dbReference type="Pfam" id="PF18804"/>
    </source>
</evidence>
<dbReference type="InterPro" id="IPR040564">
    <property type="entry name" value="CxC3-like"/>
</dbReference>
<accession>A7SJS1</accession>
<dbReference type="eggNOG" id="ENOG502S98E">
    <property type="taxonomic scope" value="Eukaryota"/>
</dbReference>
<feature type="region of interest" description="Disordered" evidence="1">
    <location>
        <begin position="26"/>
        <end position="67"/>
    </location>
</feature>
<protein>
    <recommendedName>
        <fullName evidence="2">CxC3 like cysteine cluster domain-containing protein</fullName>
    </recommendedName>
</protein>
<reference evidence="3 4" key="1">
    <citation type="journal article" date="2007" name="Science">
        <title>Sea anemone genome reveals ancestral eumetazoan gene repertoire and genomic organization.</title>
        <authorList>
            <person name="Putnam N.H."/>
            <person name="Srivastava M."/>
            <person name="Hellsten U."/>
            <person name="Dirks B."/>
            <person name="Chapman J."/>
            <person name="Salamov A."/>
            <person name="Terry A."/>
            <person name="Shapiro H."/>
            <person name="Lindquist E."/>
            <person name="Kapitonov V.V."/>
            <person name="Jurka J."/>
            <person name="Genikhovich G."/>
            <person name="Grigoriev I.V."/>
            <person name="Lucas S.M."/>
            <person name="Steele R.E."/>
            <person name="Finnerty J.R."/>
            <person name="Technau U."/>
            <person name="Martindale M.Q."/>
            <person name="Rokhsar D.S."/>
        </authorList>
    </citation>
    <scope>NUCLEOTIDE SEQUENCE [LARGE SCALE GENOMIC DNA]</scope>
    <source>
        <strain evidence="4">CH2 X CH6</strain>
    </source>
</reference>
<dbReference type="OMA" id="YSEEHIT"/>
<evidence type="ECO:0000256" key="1">
    <source>
        <dbReference type="SAM" id="MobiDB-lite"/>
    </source>
</evidence>
<organism evidence="3 4">
    <name type="scientific">Nematostella vectensis</name>
    <name type="common">Starlet sea anemone</name>
    <dbReference type="NCBI Taxonomy" id="45351"/>
    <lineage>
        <taxon>Eukaryota</taxon>
        <taxon>Metazoa</taxon>
        <taxon>Cnidaria</taxon>
        <taxon>Anthozoa</taxon>
        <taxon>Hexacorallia</taxon>
        <taxon>Actiniaria</taxon>
        <taxon>Edwardsiidae</taxon>
        <taxon>Nematostella</taxon>
    </lineage>
</organism>
<dbReference type="EMBL" id="DS469680">
    <property type="protein sequence ID" value="EDO36049.1"/>
    <property type="molecule type" value="Genomic_DNA"/>
</dbReference>
<evidence type="ECO:0000313" key="3">
    <source>
        <dbReference type="EMBL" id="EDO36049.1"/>
    </source>
</evidence>
<keyword evidence="4" id="KW-1185">Reference proteome</keyword>
<dbReference type="Proteomes" id="UP000001593">
    <property type="component" value="Unassembled WGS sequence"/>
</dbReference>
<evidence type="ECO:0000313" key="4">
    <source>
        <dbReference type="Proteomes" id="UP000001593"/>
    </source>
</evidence>
<proteinExistence type="predicted"/>
<dbReference type="PANTHER" id="PTHR33104">
    <property type="entry name" value="SI:DKEY-29D5.2"/>
    <property type="match status" value="1"/>
</dbReference>
<feature type="domain" description="CxC3 like cysteine cluster" evidence="2">
    <location>
        <begin position="229"/>
        <end position="331"/>
    </location>
</feature>
<dbReference type="InParanoid" id="A7SJS1"/>
<dbReference type="Pfam" id="PF18758">
    <property type="entry name" value="KDZ"/>
    <property type="match status" value="1"/>
</dbReference>
<dbReference type="HOGENOM" id="CLU_279958_0_0_1"/>
<sequence>MAPKSRGKRKKSVEELLKEGRDLLDRQEVKSKRKRKPVRFLFSTDPATGLRNNKGTYKGQKKSKEKRLNPEFDVSGEGGYYENEVHHEDNIAEEGVTRLDLKAIKDIVEEWCSKNKKPKQCWTDRQEQLHESWAEARPSLFAAALSARFSPPESDICQVCTVNKVSIRCLMCKEGLLCGPCDQERHADAPFHDRDILIDGHYEALPNYVSKSALGEWIDVIQALPPNSPIHCPGCRGICDPSAPLPGTHLIVVNLNGRYDLLHRSFKCNGCNELFSTSHPLVLIQLGYWPGSVTSVTYGFDQRLLSYWDILQKQIPGISEHAFLKSLELHSQLYGRSSSTSASRKKECYYGEAFIASNNKVDEHIKNIYHGAKHKDIGGGSMCGESNWRAAGNNLKKKKNLSETGLEIAACRHGLAQNAINMMYGEIYGYAHYLQLNHFIPKGVKFLWYDVVCLYWPWLRRNENEASKKMKPALSVMHAKAHAWHCQAIWGGRWQTGAAATTGEETEQVNSHFSRLGSTTKHMLPEGREELLTEHALEWNRRKIVGMPSYLARKYKRVEKQLTTLNAEIDKEFIEINFGRDCAKEWKEEILRVAKVEQCSLQSRKSKITDAERRYLVQIMGKEPKTDYEKALLSLSKEIYGDKAKDCSGGVTLSAEKGMLEENAVLYLRKQMEQMHFSIAQAVYNMGKLTDTSKQRKKLRTKVTSWKQTLKTAVDRHNAINPSSIVKEDDVEEGLFAWSQTECQDCVSLRTKRRLVNKVMEAERFGEELVLLKREMVSFLKFYKDVKLPSLREEQTRLQDLMNAGGESSLSHDDKGCRYLSAATHTISAKLALVMNGIAFAMRQLTAGTGAFAQILSTDLEEFRQFLLMSEVDVREDEDDEDQPDDGDDTVEPESSACSTRVVLEALSSLHNGPTPSVSPDALTASVWRWSLPPTLSQGTFNGRNGSNACSVIALCLGYALQEGLLLPPDVNKSLSETFLRRLCGCIELGNRIYDLFRQSLPSRFLSIQEAANIAVSWISSDVGQPLPVRLADLHEPSTVTYQLKRAFSRGGFNACLIADEKSSLFHACDDLVIHIDTHSHGPNKGAVVTAAHASAIPELCSTVWQEEGFSPNSFGNLVFVEFA</sequence>
<feature type="compositionally biased region" description="Acidic residues" evidence="1">
    <location>
        <begin position="874"/>
        <end position="892"/>
    </location>
</feature>